<keyword evidence="2" id="KW-1185">Reference proteome</keyword>
<evidence type="ECO:0000313" key="1">
    <source>
        <dbReference type="EMBL" id="KAF4092742.1"/>
    </source>
</evidence>
<sequence length="80" mass="9034">MSLAVNRFSIVLQLGRAWRACALEACPQKGTAELCESFSPSRAFTRESPGDESTNRRLRARLLIKVPQTHWKLHVPSTVR</sequence>
<gene>
    <name evidence="1" type="ORF">AMELA_G00024790</name>
</gene>
<protein>
    <submittedName>
        <fullName evidence="1">Uncharacterized protein</fullName>
    </submittedName>
</protein>
<organism evidence="1 2">
    <name type="scientific">Ameiurus melas</name>
    <name type="common">Black bullhead</name>
    <name type="synonym">Silurus melas</name>
    <dbReference type="NCBI Taxonomy" id="219545"/>
    <lineage>
        <taxon>Eukaryota</taxon>
        <taxon>Metazoa</taxon>
        <taxon>Chordata</taxon>
        <taxon>Craniata</taxon>
        <taxon>Vertebrata</taxon>
        <taxon>Euteleostomi</taxon>
        <taxon>Actinopterygii</taxon>
        <taxon>Neopterygii</taxon>
        <taxon>Teleostei</taxon>
        <taxon>Ostariophysi</taxon>
        <taxon>Siluriformes</taxon>
        <taxon>Ictaluridae</taxon>
        <taxon>Ameiurus</taxon>
    </lineage>
</organism>
<proteinExistence type="predicted"/>
<accession>A0A7J6BCX5</accession>
<reference evidence="1 2" key="1">
    <citation type="submission" date="2020-02" db="EMBL/GenBank/DDBJ databases">
        <title>A chromosome-scale genome assembly of the black bullhead catfish (Ameiurus melas).</title>
        <authorList>
            <person name="Wen M."/>
            <person name="Zham M."/>
            <person name="Cabau C."/>
            <person name="Klopp C."/>
            <person name="Donnadieu C."/>
            <person name="Roques C."/>
            <person name="Bouchez O."/>
            <person name="Lampietro C."/>
            <person name="Jouanno E."/>
            <person name="Herpin A."/>
            <person name="Louis A."/>
            <person name="Berthelot C."/>
            <person name="Parey E."/>
            <person name="Roest-Crollius H."/>
            <person name="Braasch I."/>
            <person name="Postlethwait J."/>
            <person name="Robinson-Rechavi M."/>
            <person name="Echchiki A."/>
            <person name="Begum T."/>
            <person name="Montfort J."/>
            <person name="Schartl M."/>
            <person name="Bobe J."/>
            <person name="Guiguen Y."/>
        </authorList>
    </citation>
    <scope>NUCLEOTIDE SEQUENCE [LARGE SCALE GENOMIC DNA]</scope>
    <source>
        <strain evidence="1">M_S1</strain>
        <tissue evidence="1">Blood</tissue>
    </source>
</reference>
<dbReference type="AlphaFoldDB" id="A0A7J6BCX5"/>
<comment type="caution">
    <text evidence="1">The sequence shown here is derived from an EMBL/GenBank/DDBJ whole genome shotgun (WGS) entry which is preliminary data.</text>
</comment>
<dbReference type="Proteomes" id="UP000593565">
    <property type="component" value="Unassembled WGS sequence"/>
</dbReference>
<evidence type="ECO:0000313" key="2">
    <source>
        <dbReference type="Proteomes" id="UP000593565"/>
    </source>
</evidence>
<name>A0A7J6BCX5_AMEME</name>
<dbReference type="EMBL" id="JAAGNN010000002">
    <property type="protein sequence ID" value="KAF4092742.1"/>
    <property type="molecule type" value="Genomic_DNA"/>
</dbReference>